<name>A0ABP6WZ89_9ACTN</name>
<evidence type="ECO:0000256" key="3">
    <source>
        <dbReference type="ARBA" id="ARBA00022801"/>
    </source>
</evidence>
<reference evidence="7" key="1">
    <citation type="journal article" date="2019" name="Int. J. Syst. Evol. Microbiol.">
        <title>The Global Catalogue of Microorganisms (GCM) 10K type strain sequencing project: providing services to taxonomists for standard genome sequencing and annotation.</title>
        <authorList>
            <consortium name="The Broad Institute Genomics Platform"/>
            <consortium name="The Broad Institute Genome Sequencing Center for Infectious Disease"/>
            <person name="Wu L."/>
            <person name="Ma J."/>
        </authorList>
    </citation>
    <scope>NUCLEOTIDE SEQUENCE [LARGE SCALE GENOMIC DNA]</scope>
    <source>
        <strain evidence="7">JCM 16540</strain>
    </source>
</reference>
<comment type="caution">
    <text evidence="6">The sequence shown here is derived from an EMBL/GenBank/DDBJ whole genome shotgun (WGS) entry which is preliminary data.</text>
</comment>
<dbReference type="EMBL" id="BAAAYR010000001">
    <property type="protein sequence ID" value="GAA3558432.1"/>
    <property type="molecule type" value="Genomic_DNA"/>
</dbReference>
<protein>
    <recommendedName>
        <fullName evidence="5">DhaL domain-containing protein</fullName>
    </recommendedName>
</protein>
<evidence type="ECO:0000259" key="5">
    <source>
        <dbReference type="PROSITE" id="PS51480"/>
    </source>
</evidence>
<evidence type="ECO:0000256" key="2">
    <source>
        <dbReference type="ARBA" id="ARBA00022797"/>
    </source>
</evidence>
<dbReference type="RefSeq" id="WP_204911776.1">
    <property type="nucleotide sequence ID" value="NZ_BAAAYR010000001.1"/>
</dbReference>
<evidence type="ECO:0000313" key="7">
    <source>
        <dbReference type="Proteomes" id="UP001500767"/>
    </source>
</evidence>
<feature type="region of interest" description="Disordered" evidence="4">
    <location>
        <begin position="211"/>
        <end position="245"/>
    </location>
</feature>
<dbReference type="Gene3D" id="1.25.40.340">
    <property type="match status" value="1"/>
</dbReference>
<dbReference type="Proteomes" id="UP001500767">
    <property type="component" value="Unassembled WGS sequence"/>
</dbReference>
<dbReference type="InterPro" id="IPR036117">
    <property type="entry name" value="DhaL_dom_sf"/>
</dbReference>
<dbReference type="Gene3D" id="3.40.50.1820">
    <property type="entry name" value="alpha/beta hydrolase"/>
    <property type="match status" value="1"/>
</dbReference>
<proteinExistence type="inferred from homology"/>
<evidence type="ECO:0000256" key="4">
    <source>
        <dbReference type="SAM" id="MobiDB-lite"/>
    </source>
</evidence>
<organism evidence="6 7">
    <name type="scientific">Microlunatus spumicola</name>
    <dbReference type="NCBI Taxonomy" id="81499"/>
    <lineage>
        <taxon>Bacteria</taxon>
        <taxon>Bacillati</taxon>
        <taxon>Actinomycetota</taxon>
        <taxon>Actinomycetes</taxon>
        <taxon>Propionibacteriales</taxon>
        <taxon>Propionibacteriaceae</taxon>
        <taxon>Microlunatus</taxon>
    </lineage>
</organism>
<feature type="domain" description="DhaL" evidence="5">
    <location>
        <begin position="9"/>
        <end position="206"/>
    </location>
</feature>
<dbReference type="SMART" id="SM01120">
    <property type="entry name" value="Dak2"/>
    <property type="match status" value="1"/>
</dbReference>
<keyword evidence="3" id="KW-0378">Hydrolase</keyword>
<dbReference type="InterPro" id="IPR010497">
    <property type="entry name" value="Epoxide_hydro_N"/>
</dbReference>
<keyword evidence="7" id="KW-1185">Reference proteome</keyword>
<dbReference type="Pfam" id="PF06441">
    <property type="entry name" value="EHN"/>
    <property type="match status" value="1"/>
</dbReference>
<keyword evidence="2" id="KW-0058">Aromatic hydrocarbons catabolism</keyword>
<dbReference type="SUPFAM" id="SSF101473">
    <property type="entry name" value="DhaL-like"/>
    <property type="match status" value="1"/>
</dbReference>
<comment type="similarity">
    <text evidence="1">Belongs to the peptidase S33 family.</text>
</comment>
<evidence type="ECO:0000256" key="1">
    <source>
        <dbReference type="ARBA" id="ARBA00010088"/>
    </source>
</evidence>
<dbReference type="Pfam" id="PF02734">
    <property type="entry name" value="Dak2"/>
    <property type="match status" value="1"/>
</dbReference>
<dbReference type="InterPro" id="IPR004007">
    <property type="entry name" value="DhaL_dom"/>
</dbReference>
<sequence length="600" mass="63633">MTDPVLDGAFARSWFDAFRVTFATQADRLADLDRQAGDGDFGANLTSALTRAQGFVDGDEPRTYADVLLAVSKGFLATGGTSGPLFGMWFRDLARAADDSATVATLAAGVAGGLATIQRLAGAEVGDATMVDAIDPAAKALAGAAEAGSAVADALEAAATAARDGAISTRDLLAGRGRASYVGEVARGVLDPGAVAVALFFAAGAQAATGAERDPGWLDGPDAAEAESRPEPHAASDAAPPPVGQAALDDLHERLRRFREVPLPRGHGWERGVDAAFLRDLVRHWAETYDWRAHEEQVRAWPWVRSSGGEVPLRAVHQRSGRPGSPALLLLHGWPDSVLRFAKVLPLLGDVDVVVPALPGFPFAVPLDEPGVRPREMAAACAALMAELGHDRYVVSAGDVGSEVADWVAADHAAHVSALHLTDVSQNRYRVDPPTDLSEEERAYVARGHAWQEAEGGYSHEQATKPHTLAIGLGDSPAGTAAWIAEKLRSWTDSQGDVATVFTPDELLTWVSAYWFSGAIGTSFTAYVDGGPKPAERLRPPTAFTVFPHDLVNAPRSFAERFYDVRVWREEPSGGHFAAWERPEAFVRGVRDALALAEGT</sequence>
<dbReference type="PROSITE" id="PS51480">
    <property type="entry name" value="DHAL"/>
    <property type="match status" value="1"/>
</dbReference>
<dbReference type="InterPro" id="IPR000639">
    <property type="entry name" value="Epox_hydrolase-like"/>
</dbReference>
<accession>A0ABP6WZ89</accession>
<dbReference type="SUPFAM" id="SSF53474">
    <property type="entry name" value="alpha/beta-Hydrolases"/>
    <property type="match status" value="1"/>
</dbReference>
<dbReference type="PRINTS" id="PR00412">
    <property type="entry name" value="EPOXHYDRLASE"/>
</dbReference>
<dbReference type="InterPro" id="IPR029058">
    <property type="entry name" value="AB_hydrolase_fold"/>
</dbReference>
<evidence type="ECO:0000313" key="6">
    <source>
        <dbReference type="EMBL" id="GAA3558432.1"/>
    </source>
</evidence>
<dbReference type="PANTHER" id="PTHR21661">
    <property type="entry name" value="EPOXIDE HYDROLASE 1-RELATED"/>
    <property type="match status" value="1"/>
</dbReference>
<dbReference type="PANTHER" id="PTHR21661:SF35">
    <property type="entry name" value="EPOXIDE HYDROLASE"/>
    <property type="match status" value="1"/>
</dbReference>
<gene>
    <name evidence="6" type="ORF">GCM10022197_12190</name>
</gene>